<keyword evidence="3" id="KW-1185">Reference proteome</keyword>
<feature type="domain" description="Integrase catalytic" evidence="1">
    <location>
        <begin position="1"/>
        <end position="175"/>
    </location>
</feature>
<dbReference type="InterPro" id="IPR001584">
    <property type="entry name" value="Integrase_cat-core"/>
</dbReference>
<dbReference type="InterPro" id="IPR036397">
    <property type="entry name" value="RNaseH_sf"/>
</dbReference>
<protein>
    <recommendedName>
        <fullName evidence="1">Integrase catalytic domain-containing protein</fullName>
    </recommendedName>
</protein>
<accession>A0ABM6IIC1</accession>
<dbReference type="Gene3D" id="3.30.420.10">
    <property type="entry name" value="Ribonuclease H-like superfamily/Ribonuclease H"/>
    <property type="match status" value="1"/>
</dbReference>
<proteinExistence type="predicted"/>
<evidence type="ECO:0000259" key="1">
    <source>
        <dbReference type="PROSITE" id="PS50994"/>
    </source>
</evidence>
<dbReference type="Proteomes" id="UP000185622">
    <property type="component" value="Chromosome"/>
</dbReference>
<organism evidence="2 3">
    <name type="scientific">Thioclava nitratireducens</name>
    <dbReference type="NCBI Taxonomy" id="1915078"/>
    <lineage>
        <taxon>Bacteria</taxon>
        <taxon>Pseudomonadati</taxon>
        <taxon>Pseudomonadota</taxon>
        <taxon>Alphaproteobacteria</taxon>
        <taxon>Rhodobacterales</taxon>
        <taxon>Paracoccaceae</taxon>
        <taxon>Thioclava</taxon>
    </lineage>
</organism>
<dbReference type="SUPFAM" id="SSF53098">
    <property type="entry name" value="Ribonuclease H-like"/>
    <property type="match status" value="1"/>
</dbReference>
<dbReference type="InterPro" id="IPR012337">
    <property type="entry name" value="RNaseH-like_sf"/>
</dbReference>
<sequence length="175" mass="20343">MGDGFRFTDLRFVHDQLALPKKLRFLTIVDSHSRYCPATDVRFRYRGEDVVHTLERICSKLGHPRTIRVDEGREFICRDLDLWAHARQVTLGFSRPGKPTDNGFIEAFNSKLRAECLNARRHCRSDQWRNIGTFMSLAEAAENWRIGANTTTKPLVKRRLGNFQRQPLDIHLIPP</sequence>
<dbReference type="EMBL" id="CP019437">
    <property type="protein sequence ID" value="AQS48644.1"/>
    <property type="molecule type" value="Genomic_DNA"/>
</dbReference>
<evidence type="ECO:0000313" key="3">
    <source>
        <dbReference type="Proteomes" id="UP000185622"/>
    </source>
</evidence>
<dbReference type="PROSITE" id="PS50994">
    <property type="entry name" value="INTEGRASE"/>
    <property type="match status" value="1"/>
</dbReference>
<dbReference type="PANTHER" id="PTHR47515:SF1">
    <property type="entry name" value="BLR2054 PROTEIN"/>
    <property type="match status" value="1"/>
</dbReference>
<gene>
    <name evidence="2" type="ORF">BMG03_13195</name>
</gene>
<evidence type="ECO:0000313" key="2">
    <source>
        <dbReference type="EMBL" id="AQS48644.1"/>
    </source>
</evidence>
<name>A0ABM6IIC1_9RHOB</name>
<reference evidence="2 3" key="1">
    <citation type="submission" date="2017-01" db="EMBL/GenBank/DDBJ databases">
        <title>The complete genome sequence of a sulfur-oxidizing marine bacterium Thioclava sp. 25B10_4T.</title>
        <authorList>
            <person name="Liu Y."/>
            <person name="Lai Q."/>
            <person name="Shao Z."/>
        </authorList>
    </citation>
    <scope>NUCLEOTIDE SEQUENCE [LARGE SCALE GENOMIC DNA]</scope>
    <source>
        <strain evidence="2 3">25B10_4</strain>
    </source>
</reference>
<dbReference type="PANTHER" id="PTHR47515">
    <property type="entry name" value="LOW CALCIUM RESPONSE LOCUS PROTEIN T"/>
    <property type="match status" value="1"/>
</dbReference>
<dbReference type="Pfam" id="PF00665">
    <property type="entry name" value="rve"/>
    <property type="match status" value="1"/>
</dbReference>